<feature type="compositionally biased region" description="Polar residues" evidence="1">
    <location>
        <begin position="27"/>
        <end position="36"/>
    </location>
</feature>
<feature type="compositionally biased region" description="Basic residues" evidence="1">
    <location>
        <begin position="66"/>
        <end position="80"/>
    </location>
</feature>
<dbReference type="AlphaFoldDB" id="A0A6P2CRN3"/>
<protein>
    <recommendedName>
        <fullName evidence="4">DUF3072 domain-containing protein</fullName>
    </recommendedName>
</protein>
<dbReference type="Pfam" id="PF11272">
    <property type="entry name" value="DUF3072"/>
    <property type="match status" value="1"/>
</dbReference>
<feature type="compositionally biased region" description="Basic and acidic residues" evidence="1">
    <location>
        <begin position="1"/>
        <end position="15"/>
    </location>
</feature>
<proteinExistence type="predicted"/>
<gene>
    <name evidence="2" type="ORF">SOIL9_61230</name>
</gene>
<accession>A0A6P2CRN3</accession>
<evidence type="ECO:0008006" key="4">
    <source>
        <dbReference type="Google" id="ProtNLM"/>
    </source>
</evidence>
<dbReference type="RefSeq" id="WP_162666564.1">
    <property type="nucleotide sequence ID" value="NZ_LR593886.1"/>
</dbReference>
<dbReference type="Proteomes" id="UP000464178">
    <property type="component" value="Chromosome"/>
</dbReference>
<evidence type="ECO:0000313" key="3">
    <source>
        <dbReference type="Proteomes" id="UP000464178"/>
    </source>
</evidence>
<evidence type="ECO:0000313" key="2">
    <source>
        <dbReference type="EMBL" id="VTR91591.1"/>
    </source>
</evidence>
<feature type="compositionally biased region" description="Basic and acidic residues" evidence="1">
    <location>
        <begin position="46"/>
        <end position="58"/>
    </location>
</feature>
<feature type="region of interest" description="Disordered" evidence="1">
    <location>
        <begin position="1"/>
        <end position="80"/>
    </location>
</feature>
<sequence length="80" mass="8534">MSTKNADKGAEKDPADWVTGDEPMTGPQESYLNTLAQEAGTEVPDDLTKAEASEKIEELQEATGRGKPKKAAASRKKKAS</sequence>
<reference evidence="2 3" key="1">
    <citation type="submission" date="2019-05" db="EMBL/GenBank/DDBJ databases">
        <authorList>
            <consortium name="Science for Life Laboratories"/>
        </authorList>
    </citation>
    <scope>NUCLEOTIDE SEQUENCE [LARGE SCALE GENOMIC DNA]</scope>
    <source>
        <strain evidence="2">Soil9</strain>
    </source>
</reference>
<evidence type="ECO:0000256" key="1">
    <source>
        <dbReference type="SAM" id="MobiDB-lite"/>
    </source>
</evidence>
<dbReference type="InterPro" id="IPR021425">
    <property type="entry name" value="DUF3072"/>
</dbReference>
<dbReference type="KEGG" id="gms:SOIL9_61230"/>
<dbReference type="EMBL" id="LR593886">
    <property type="protein sequence ID" value="VTR91591.1"/>
    <property type="molecule type" value="Genomic_DNA"/>
</dbReference>
<keyword evidence="3" id="KW-1185">Reference proteome</keyword>
<name>A0A6P2CRN3_9BACT</name>
<organism evidence="2 3">
    <name type="scientific">Gemmata massiliana</name>
    <dbReference type="NCBI Taxonomy" id="1210884"/>
    <lineage>
        <taxon>Bacteria</taxon>
        <taxon>Pseudomonadati</taxon>
        <taxon>Planctomycetota</taxon>
        <taxon>Planctomycetia</taxon>
        <taxon>Gemmatales</taxon>
        <taxon>Gemmataceae</taxon>
        <taxon>Gemmata</taxon>
    </lineage>
</organism>